<proteinExistence type="predicted"/>
<keyword evidence="1" id="KW-0175">Coiled coil</keyword>
<feature type="coiled-coil region" evidence="1">
    <location>
        <begin position="13"/>
        <end position="40"/>
    </location>
</feature>
<evidence type="ECO:0000313" key="2">
    <source>
        <dbReference type="EMBL" id="UWZ37846.1"/>
    </source>
</evidence>
<protein>
    <submittedName>
        <fullName evidence="2">Uncharacterized protein</fullName>
    </submittedName>
</protein>
<dbReference type="Proteomes" id="UP001058271">
    <property type="component" value="Chromosome"/>
</dbReference>
<keyword evidence="3" id="KW-1185">Reference proteome</keyword>
<dbReference type="EMBL" id="CP073721">
    <property type="protein sequence ID" value="UWZ37846.1"/>
    <property type="molecule type" value="Genomic_DNA"/>
</dbReference>
<sequence length="254" mass="25916">MAIRADQAQTDPVAALLKRVDRLEAQLRELRAARRLESASVGAGGVITVRDGGSIRLLDQSGGTVGLLGDLSPYGPGLKGVLLYRPGSGAPAIAVHGTGESGDLGFVGVYDRAGNLLLSDNTSGPGLATPWIPLQGVPTTWHASPQQSTTSPTFVALWTVTGIRQHPNVQAHLLVSSDVGVTGEIQVRDPVSDTVIAGPLAIADGATTHVTLTGPLPGGVAHMAQFRADVEMRVASGAGSVGSSLIYAVGVQSP</sequence>
<name>A0ABY5Z8F7_9ACTN</name>
<evidence type="ECO:0000313" key="3">
    <source>
        <dbReference type="Proteomes" id="UP001058271"/>
    </source>
</evidence>
<reference evidence="2" key="1">
    <citation type="submission" date="2021-04" db="EMBL/GenBank/DDBJ databases">
        <title>Biosynthetic gene clusters of Dactylosporangioum roseum.</title>
        <authorList>
            <person name="Hartkoorn R.C."/>
            <person name="Beaudoing E."/>
            <person name="Hot D."/>
            <person name="Moureu S."/>
        </authorList>
    </citation>
    <scope>NUCLEOTIDE SEQUENCE</scope>
    <source>
        <strain evidence="2">NRRL B-16295</strain>
    </source>
</reference>
<organism evidence="2 3">
    <name type="scientific">Dactylosporangium roseum</name>
    <dbReference type="NCBI Taxonomy" id="47989"/>
    <lineage>
        <taxon>Bacteria</taxon>
        <taxon>Bacillati</taxon>
        <taxon>Actinomycetota</taxon>
        <taxon>Actinomycetes</taxon>
        <taxon>Micromonosporales</taxon>
        <taxon>Micromonosporaceae</taxon>
        <taxon>Dactylosporangium</taxon>
    </lineage>
</organism>
<gene>
    <name evidence="2" type="ORF">Drose_06110</name>
</gene>
<dbReference type="RefSeq" id="WP_260727210.1">
    <property type="nucleotide sequence ID" value="NZ_BAAABS010000033.1"/>
</dbReference>
<evidence type="ECO:0000256" key="1">
    <source>
        <dbReference type="SAM" id="Coils"/>
    </source>
</evidence>
<accession>A0ABY5Z8F7</accession>